<evidence type="ECO:0000256" key="1">
    <source>
        <dbReference type="ARBA" id="ARBA00022679"/>
    </source>
</evidence>
<dbReference type="SUPFAM" id="SSF53335">
    <property type="entry name" value="S-adenosyl-L-methionine-dependent methyltransferases"/>
    <property type="match status" value="1"/>
</dbReference>
<gene>
    <name evidence="3" type="ORF">FRC54_07550</name>
</gene>
<sequence length="269" mass="31221">MCDAYTSFAEVYDLFMDNVPYDSWADSIDRLLKKYLPDGTEKPMVLDLGCGTGQITRRLRDRGYDMTGIDGSDEMLEIARSKESDDSILYLCQDMREFDVFGTYQGIVSICDCMNYLTEKEDFKEVLRRVNNFLHPGGVFIFDVNTEYKFQRILSDNTFAENRSEGSFIWENEYDKEKKLNLYDLTLFIRGDDGRFDKFFEQHVEKAYSRKEIEDMIEGAGLELIEVLDTASLGEPKPDSQKITFVAKEHLKDPDRPGFYKDGTKQPQI</sequence>
<keyword evidence="3" id="KW-0489">Methyltransferase</keyword>
<comment type="caution">
    <text evidence="3">The sequence shown here is derived from an EMBL/GenBank/DDBJ whole genome shotgun (WGS) entry which is preliminary data.</text>
</comment>
<protein>
    <submittedName>
        <fullName evidence="3">Methyltransferase domain-containing protein</fullName>
    </submittedName>
</protein>
<dbReference type="Pfam" id="PF13649">
    <property type="entry name" value="Methyltransf_25"/>
    <property type="match status" value="1"/>
</dbReference>
<dbReference type="GO" id="GO:0008168">
    <property type="term" value="F:methyltransferase activity"/>
    <property type="evidence" value="ECO:0007669"/>
    <property type="project" value="UniProtKB-KW"/>
</dbReference>
<proteinExistence type="predicted"/>
<dbReference type="Proteomes" id="UP000460257">
    <property type="component" value="Unassembled WGS sequence"/>
</dbReference>
<dbReference type="Gene3D" id="3.40.50.150">
    <property type="entry name" value="Vaccinia Virus protein VP39"/>
    <property type="match status" value="1"/>
</dbReference>
<dbReference type="Gene3D" id="2.20.25.110">
    <property type="entry name" value="S-adenosyl-L-methionine-dependent methyltransferases"/>
    <property type="match status" value="1"/>
</dbReference>
<keyword evidence="4" id="KW-1185">Reference proteome</keyword>
<dbReference type="EMBL" id="VOGC01000006">
    <property type="protein sequence ID" value="MQN01759.1"/>
    <property type="molecule type" value="Genomic_DNA"/>
</dbReference>
<reference evidence="3" key="1">
    <citation type="journal article" date="2020" name="Appl. Environ. Microbiol.">
        <title>Medium-Chain Fatty Acid Synthesis by 'Candidatus Weimeria bifida' gen. nov., sp. nov., and 'Candidatus Pseudoramibacter fermentans' sp. nov.</title>
        <authorList>
            <person name="Scarborough M.J."/>
            <person name="Myers K.S."/>
            <person name="Donohue T.J."/>
            <person name="Noguera D.R."/>
        </authorList>
    </citation>
    <scope>NUCLEOTIDE SEQUENCE</scope>
    <source>
        <strain evidence="3">LCO1.1</strain>
    </source>
</reference>
<dbReference type="GO" id="GO:0032259">
    <property type="term" value="P:methylation"/>
    <property type="evidence" value="ECO:0007669"/>
    <property type="project" value="UniProtKB-KW"/>
</dbReference>
<dbReference type="PANTHER" id="PTHR43861">
    <property type="entry name" value="TRANS-ACONITATE 2-METHYLTRANSFERASE-RELATED"/>
    <property type="match status" value="1"/>
</dbReference>
<name>A0A6N7J1X8_9FIRM</name>
<feature type="domain" description="Methyltransferase" evidence="2">
    <location>
        <begin position="45"/>
        <end position="138"/>
    </location>
</feature>
<accession>A0A6N7J1X8</accession>
<dbReference type="CDD" id="cd02440">
    <property type="entry name" value="AdoMet_MTases"/>
    <property type="match status" value="1"/>
</dbReference>
<keyword evidence="1" id="KW-0808">Transferase</keyword>
<evidence type="ECO:0000313" key="3">
    <source>
        <dbReference type="EMBL" id="MQN01759.1"/>
    </source>
</evidence>
<organism evidence="3 4">
    <name type="scientific">Candidatus Weimeria bifida</name>
    <dbReference type="NCBI Taxonomy" id="2599074"/>
    <lineage>
        <taxon>Bacteria</taxon>
        <taxon>Bacillati</taxon>
        <taxon>Bacillota</taxon>
        <taxon>Clostridia</taxon>
        <taxon>Lachnospirales</taxon>
        <taxon>Lachnospiraceae</taxon>
        <taxon>Candidatus Weimeria</taxon>
    </lineage>
</organism>
<evidence type="ECO:0000313" key="4">
    <source>
        <dbReference type="Proteomes" id="UP000460257"/>
    </source>
</evidence>
<dbReference type="AlphaFoldDB" id="A0A6N7J1X8"/>
<dbReference type="InterPro" id="IPR029063">
    <property type="entry name" value="SAM-dependent_MTases_sf"/>
</dbReference>
<dbReference type="InterPro" id="IPR041698">
    <property type="entry name" value="Methyltransf_25"/>
</dbReference>
<evidence type="ECO:0000259" key="2">
    <source>
        <dbReference type="Pfam" id="PF13649"/>
    </source>
</evidence>